<dbReference type="Proteomes" id="UP000034798">
    <property type="component" value="Unassembled WGS sequence"/>
</dbReference>
<proteinExistence type="predicted"/>
<reference evidence="1 2" key="1">
    <citation type="journal article" date="2015" name="Nature">
        <title>rRNA introns, odd ribosomes, and small enigmatic genomes across a large radiation of phyla.</title>
        <authorList>
            <person name="Brown C.T."/>
            <person name="Hug L.A."/>
            <person name="Thomas B.C."/>
            <person name="Sharon I."/>
            <person name="Castelle C.J."/>
            <person name="Singh A."/>
            <person name="Wilkins M.J."/>
            <person name="Williams K.H."/>
            <person name="Banfield J.F."/>
        </authorList>
    </citation>
    <scope>NUCLEOTIDE SEQUENCE [LARGE SCALE GENOMIC DNA]</scope>
</reference>
<gene>
    <name evidence="1" type="ORF">UR91_C0001G0035</name>
</gene>
<organism evidence="1 2">
    <name type="scientific">Candidatus Nomurabacteria bacterium GW2011_GWC2_35_8</name>
    <dbReference type="NCBI Taxonomy" id="1618752"/>
    <lineage>
        <taxon>Bacteria</taxon>
        <taxon>Candidatus Nomuraibacteriota</taxon>
    </lineage>
</organism>
<sequence>MLLFIRKGDRTMIISTSYNVTSSSFVVCIFGIRDAGFRKELLEKLARNLKKENALDWEELASIKYQLTEDEDKMLWVLDWSLYVQNGLRGKSSVREEFSDARGYHIVIEFKESKMERLRTWARRKLGR</sequence>
<evidence type="ECO:0000313" key="1">
    <source>
        <dbReference type="EMBL" id="KKP89846.1"/>
    </source>
</evidence>
<name>A0A0G0DLV5_9BACT</name>
<evidence type="ECO:0000313" key="2">
    <source>
        <dbReference type="Proteomes" id="UP000034798"/>
    </source>
</evidence>
<dbReference type="AlphaFoldDB" id="A0A0G0DLV5"/>
<protein>
    <submittedName>
        <fullName evidence="1">Uncharacterized protein</fullName>
    </submittedName>
</protein>
<accession>A0A0G0DLV5</accession>
<dbReference type="EMBL" id="LBQZ01000001">
    <property type="protein sequence ID" value="KKP89846.1"/>
    <property type="molecule type" value="Genomic_DNA"/>
</dbReference>
<comment type="caution">
    <text evidence="1">The sequence shown here is derived from an EMBL/GenBank/DDBJ whole genome shotgun (WGS) entry which is preliminary data.</text>
</comment>